<gene>
    <name evidence="2" type="ORF">DVH29_15445</name>
</gene>
<keyword evidence="1" id="KW-0812">Transmembrane</keyword>
<dbReference type="OrthoDB" id="8441214at2"/>
<evidence type="ECO:0000256" key="1">
    <source>
        <dbReference type="SAM" id="Phobius"/>
    </source>
</evidence>
<proteinExistence type="predicted"/>
<protein>
    <submittedName>
        <fullName evidence="2">Uncharacterized protein</fullName>
    </submittedName>
</protein>
<name>A0A369VZ45_9HYPH</name>
<evidence type="ECO:0000313" key="2">
    <source>
        <dbReference type="EMBL" id="RDE07674.1"/>
    </source>
</evidence>
<comment type="caution">
    <text evidence="2">The sequence shown here is derived from an EMBL/GenBank/DDBJ whole genome shotgun (WGS) entry which is preliminary data.</text>
</comment>
<sequence length="236" mass="26031">MLSRFKTPLIAILLGVLPYFIFVGSSQTITVNGAVVRDEQFNLLGIVLAVVGLWLAFTVLRPSAPGDVVRKALAGIAALLCLVQLAASADIIRPLDWLTPDADLPPLAYSGLSTENRNFVDGIVERGNMDDVVRDLMNRSVFTLDDAHQHMDYADICHDGRYRIDYDALVALFSVLPTAQQDEITQRAADLRRPAPTLEDCSPQRTNYAMGELVDDMNQQIDMITILRDGYVALNP</sequence>
<keyword evidence="1" id="KW-0472">Membrane</keyword>
<dbReference type="AlphaFoldDB" id="A0A369VZ45"/>
<evidence type="ECO:0000313" key="3">
    <source>
        <dbReference type="Proteomes" id="UP000253759"/>
    </source>
</evidence>
<reference evidence="3" key="1">
    <citation type="submission" date="2018-07" db="EMBL/GenBank/DDBJ databases">
        <authorList>
            <person name="Liu B.-T."/>
            <person name="Du Z."/>
        </authorList>
    </citation>
    <scope>NUCLEOTIDE SEQUENCE [LARGE SCALE GENOMIC DNA]</scope>
    <source>
        <strain evidence="3">XYN52</strain>
    </source>
</reference>
<feature type="transmembrane region" description="Helical" evidence="1">
    <location>
        <begin position="9"/>
        <end position="29"/>
    </location>
</feature>
<dbReference type="RefSeq" id="WP_114647082.1">
    <property type="nucleotide sequence ID" value="NZ_QQNH01000042.1"/>
</dbReference>
<feature type="transmembrane region" description="Helical" evidence="1">
    <location>
        <begin position="72"/>
        <end position="92"/>
    </location>
</feature>
<keyword evidence="3" id="KW-1185">Reference proteome</keyword>
<dbReference type="EMBL" id="QQNH01000042">
    <property type="protein sequence ID" value="RDE07674.1"/>
    <property type="molecule type" value="Genomic_DNA"/>
</dbReference>
<feature type="transmembrane region" description="Helical" evidence="1">
    <location>
        <begin position="41"/>
        <end position="60"/>
    </location>
</feature>
<organism evidence="2 3">
    <name type="scientific">Pelagibacterium lacus</name>
    <dbReference type="NCBI Taxonomy" id="2282655"/>
    <lineage>
        <taxon>Bacteria</taxon>
        <taxon>Pseudomonadati</taxon>
        <taxon>Pseudomonadota</taxon>
        <taxon>Alphaproteobacteria</taxon>
        <taxon>Hyphomicrobiales</taxon>
        <taxon>Devosiaceae</taxon>
        <taxon>Pelagibacterium</taxon>
    </lineage>
</organism>
<dbReference type="Proteomes" id="UP000253759">
    <property type="component" value="Unassembled WGS sequence"/>
</dbReference>
<accession>A0A369VZ45</accession>
<keyword evidence="1" id="KW-1133">Transmembrane helix</keyword>